<evidence type="ECO:0000313" key="3">
    <source>
        <dbReference type="Proteomes" id="UP000189674"/>
    </source>
</evidence>
<evidence type="ECO:0000259" key="1">
    <source>
        <dbReference type="Pfam" id="PF00881"/>
    </source>
</evidence>
<dbReference type="RefSeq" id="WP_146663396.1">
    <property type="nucleotide sequence ID" value="NZ_CP019791.1"/>
</dbReference>
<name>A0A1U9NPU0_9BACT</name>
<dbReference type="EMBL" id="CP019791">
    <property type="protein sequence ID" value="AQT69738.1"/>
    <property type="molecule type" value="Genomic_DNA"/>
</dbReference>
<keyword evidence="3" id="KW-1185">Reference proteome</keyword>
<dbReference type="STRING" id="1936003.STSP2_02934"/>
<dbReference type="InterPro" id="IPR029479">
    <property type="entry name" value="Nitroreductase"/>
</dbReference>
<dbReference type="GO" id="GO:0016491">
    <property type="term" value="F:oxidoreductase activity"/>
    <property type="evidence" value="ECO:0007669"/>
    <property type="project" value="InterPro"/>
</dbReference>
<dbReference type="Gene3D" id="3.40.109.10">
    <property type="entry name" value="NADH Oxidase"/>
    <property type="match status" value="1"/>
</dbReference>
<organism evidence="2 3">
    <name type="scientific">Anaerohalosphaera lusitana</name>
    <dbReference type="NCBI Taxonomy" id="1936003"/>
    <lineage>
        <taxon>Bacteria</taxon>
        <taxon>Pseudomonadati</taxon>
        <taxon>Planctomycetota</taxon>
        <taxon>Phycisphaerae</taxon>
        <taxon>Sedimentisphaerales</taxon>
        <taxon>Anaerohalosphaeraceae</taxon>
        <taxon>Anaerohalosphaera</taxon>
    </lineage>
</organism>
<gene>
    <name evidence="2" type="ORF">STSP2_02934</name>
</gene>
<dbReference type="NCBIfam" id="TIGR03605">
    <property type="entry name" value="antibiot_sagB"/>
    <property type="match status" value="1"/>
</dbReference>
<protein>
    <submittedName>
        <fullName evidence="2">SagB-type dehydrogenase domain protein</fullName>
    </submittedName>
</protein>
<dbReference type="Pfam" id="PF00881">
    <property type="entry name" value="Nitroreductase"/>
    <property type="match status" value="1"/>
</dbReference>
<reference evidence="3" key="1">
    <citation type="submission" date="2017-02" db="EMBL/GenBank/DDBJ databases">
        <title>Comparative genomics and description of representatives of a novel lineage of planctomycetes thriving in anoxic sediments.</title>
        <authorList>
            <person name="Spring S."/>
            <person name="Bunk B."/>
            <person name="Sproer C."/>
        </authorList>
    </citation>
    <scope>NUCLEOTIDE SEQUENCE [LARGE SCALE GENOMIC DNA]</scope>
    <source>
        <strain evidence="3">ST-NAGAB-D1</strain>
    </source>
</reference>
<proteinExistence type="predicted"/>
<evidence type="ECO:0000313" key="2">
    <source>
        <dbReference type="EMBL" id="AQT69738.1"/>
    </source>
</evidence>
<dbReference type="KEGG" id="alus:STSP2_02934"/>
<accession>A0A1U9NPU0</accession>
<dbReference type="InterPro" id="IPR000415">
    <property type="entry name" value="Nitroreductase-like"/>
</dbReference>
<feature type="domain" description="Nitroreductase" evidence="1">
    <location>
        <begin position="65"/>
        <end position="248"/>
    </location>
</feature>
<dbReference type="OrthoDB" id="9801593at2"/>
<dbReference type="CDD" id="cd02142">
    <property type="entry name" value="McbC_SagB-like_oxidoreductase"/>
    <property type="match status" value="1"/>
</dbReference>
<dbReference type="InterPro" id="IPR052544">
    <property type="entry name" value="Bacteriocin_Proc_Enz"/>
</dbReference>
<dbReference type="Proteomes" id="UP000189674">
    <property type="component" value="Chromosome"/>
</dbReference>
<dbReference type="AlphaFoldDB" id="A0A1U9NPU0"/>
<dbReference type="SUPFAM" id="SSF55469">
    <property type="entry name" value="FMN-dependent nitroreductase-like"/>
    <property type="match status" value="1"/>
</dbReference>
<dbReference type="PANTHER" id="PTHR43745">
    <property type="entry name" value="NITROREDUCTASE MJ1384-RELATED"/>
    <property type="match status" value="1"/>
</dbReference>
<sequence>MHPIEKNRKFLRADDWKDLSEIASDQQKGVQAPPVEKPYDENAKLIDLTPADKLDIGHISLFDAIQNRKSHRRFKDEHISLNELSFLLWATQGVRRVTANGVTSFRNVPSAGSRHALETYLVIRKVEGLQAGLYRYLPVEHKLELIRTEKGIEGRLAQACCGQTFIATAAVSFVWTSVPYRMEWRYTVASPKLIALDAGHIAQNLYLAVEAINAGTCAIAAYFQDQVDHVIGLDGKDEFAVYIAPVGKV</sequence>
<dbReference type="InterPro" id="IPR020051">
    <property type="entry name" value="SagB-type_dehydrogenase"/>
</dbReference>
<dbReference type="PANTHER" id="PTHR43745:SF2">
    <property type="entry name" value="NITROREDUCTASE MJ1384-RELATED"/>
    <property type="match status" value="1"/>
</dbReference>